<dbReference type="SUPFAM" id="SSF50370">
    <property type="entry name" value="Ricin B-like lectins"/>
    <property type="match status" value="1"/>
</dbReference>
<keyword evidence="2" id="KW-0732">Signal</keyword>
<proteinExistence type="predicted"/>
<gene>
    <name evidence="4" type="ORF">FFLO_00881</name>
</gene>
<keyword evidence="5" id="KW-1185">Reference proteome</keyword>
<dbReference type="InterPro" id="IPR000772">
    <property type="entry name" value="Ricin_B_lectin"/>
</dbReference>
<evidence type="ECO:0000259" key="3">
    <source>
        <dbReference type="SMART" id="SM00458"/>
    </source>
</evidence>
<dbReference type="Gene3D" id="2.80.10.50">
    <property type="match status" value="1"/>
</dbReference>
<accession>A0A8K0NSZ1</accession>
<dbReference type="SMART" id="SM00458">
    <property type="entry name" value="RICIN"/>
    <property type="match status" value="1"/>
</dbReference>
<organism evidence="4 5">
    <name type="scientific">Filobasidium floriforme</name>
    <dbReference type="NCBI Taxonomy" id="5210"/>
    <lineage>
        <taxon>Eukaryota</taxon>
        <taxon>Fungi</taxon>
        <taxon>Dikarya</taxon>
        <taxon>Basidiomycota</taxon>
        <taxon>Agaricomycotina</taxon>
        <taxon>Tremellomycetes</taxon>
        <taxon>Filobasidiales</taxon>
        <taxon>Filobasidiaceae</taxon>
        <taxon>Filobasidium</taxon>
    </lineage>
</organism>
<evidence type="ECO:0000313" key="5">
    <source>
        <dbReference type="Proteomes" id="UP000812966"/>
    </source>
</evidence>
<dbReference type="EMBL" id="JABELV010000010">
    <property type="protein sequence ID" value="KAG7571208.1"/>
    <property type="molecule type" value="Genomic_DNA"/>
</dbReference>
<protein>
    <recommendedName>
        <fullName evidence="3">Ricin B lectin domain-containing protein</fullName>
    </recommendedName>
</protein>
<feature type="compositionally biased region" description="Basic and acidic residues" evidence="1">
    <location>
        <begin position="311"/>
        <end position="325"/>
    </location>
</feature>
<evidence type="ECO:0000256" key="2">
    <source>
        <dbReference type="SAM" id="SignalP"/>
    </source>
</evidence>
<dbReference type="PROSITE" id="PS50231">
    <property type="entry name" value="RICIN_B_LECTIN"/>
    <property type="match status" value="1"/>
</dbReference>
<name>A0A8K0NSZ1_9TREE</name>
<comment type="caution">
    <text evidence="4">The sequence shown here is derived from an EMBL/GenBank/DDBJ whole genome shotgun (WGS) entry which is preliminary data.</text>
</comment>
<feature type="region of interest" description="Disordered" evidence="1">
    <location>
        <begin position="290"/>
        <end position="325"/>
    </location>
</feature>
<dbReference type="InterPro" id="IPR035992">
    <property type="entry name" value="Ricin_B-like_lectins"/>
</dbReference>
<reference evidence="4" key="1">
    <citation type="submission" date="2020-04" db="EMBL/GenBank/DDBJ databases">
        <title>Analysis of mating type loci in Filobasidium floriforme.</title>
        <authorList>
            <person name="Nowrousian M."/>
        </authorList>
    </citation>
    <scope>NUCLEOTIDE SEQUENCE</scope>
    <source>
        <strain evidence="4">CBS 6242</strain>
    </source>
</reference>
<dbReference type="Proteomes" id="UP000812966">
    <property type="component" value="Unassembled WGS sequence"/>
</dbReference>
<dbReference type="OrthoDB" id="6770063at2759"/>
<sequence length="325" mass="31465">MVSSITLLTTVAALAAQGINAIAIQSIQQNGNCLQVDGTPRVGSNVILSGCNPNNALSATQTNQQWSIQLGNNDAVQLLGTLLCLDVASDTPDQQARLAVCNGSPTQTWYLTDDDHIAITGGNQCLIVNDNNAVTSTCGGANQPEQFFNFNLLFDTETATSLVSAPTTLPAGATSTGAGAGGVGVGAGQTTAATATGSAVSPISSIASSIASEVSSVMSSASSAVGSGTGAAGGIIGGSTGQMTGTMTGTMTGAGGASGGIVGGSTGQMTGTMTGTGAMGTAASSMMSGAGAGAAGQSLTTNSDGVVSTSKRGDALVRNPRLDVN</sequence>
<feature type="domain" description="Ricin B lectin" evidence="3">
    <location>
        <begin position="20"/>
        <end position="151"/>
    </location>
</feature>
<dbReference type="AlphaFoldDB" id="A0A8K0NSZ1"/>
<evidence type="ECO:0000313" key="4">
    <source>
        <dbReference type="EMBL" id="KAG7571208.1"/>
    </source>
</evidence>
<feature type="chain" id="PRO_5035469269" description="Ricin B lectin domain-containing protein" evidence="2">
    <location>
        <begin position="22"/>
        <end position="325"/>
    </location>
</feature>
<evidence type="ECO:0000256" key="1">
    <source>
        <dbReference type="SAM" id="MobiDB-lite"/>
    </source>
</evidence>
<feature type="compositionally biased region" description="Polar residues" evidence="1">
    <location>
        <begin position="299"/>
        <end position="310"/>
    </location>
</feature>
<dbReference type="Pfam" id="PF00652">
    <property type="entry name" value="Ricin_B_lectin"/>
    <property type="match status" value="1"/>
</dbReference>
<feature type="signal peptide" evidence="2">
    <location>
        <begin position="1"/>
        <end position="21"/>
    </location>
</feature>